<accession>A0A6P8HT48</accession>
<dbReference type="RefSeq" id="XP_031558398.1">
    <property type="nucleotide sequence ID" value="XM_031702538.1"/>
</dbReference>
<feature type="coiled-coil region" evidence="1">
    <location>
        <begin position="131"/>
        <end position="158"/>
    </location>
</feature>
<reference evidence="4" key="1">
    <citation type="submission" date="2025-08" db="UniProtKB">
        <authorList>
            <consortium name="RefSeq"/>
        </authorList>
    </citation>
    <scope>IDENTIFICATION</scope>
    <source>
        <tissue evidence="4">Tentacle</tissue>
    </source>
</reference>
<keyword evidence="3" id="KW-1185">Reference proteome</keyword>
<dbReference type="Proteomes" id="UP000515163">
    <property type="component" value="Unplaced"/>
</dbReference>
<evidence type="ECO:0000256" key="1">
    <source>
        <dbReference type="SAM" id="Coils"/>
    </source>
</evidence>
<sequence length="169" mass="19206">MEGQENGVMTSEASLILDLKNMNGLRDVVDTSRPDNIKQCMPEEGASYDGENRTSFAQGNSIPIKGDKIPSSSEELERRLQQQIDDINSKRKRDTDLLNDFKKALETQVMNSCSVLEEAIVSSYEEHSQPIEEKLQENFAALERIRQLESELMNFKETLGLLYTDMQNV</sequence>
<evidence type="ECO:0000313" key="4">
    <source>
        <dbReference type="RefSeq" id="XP_031558398.1"/>
    </source>
</evidence>
<protein>
    <submittedName>
        <fullName evidence="4">Uncharacterized protein LOC116294858</fullName>
    </submittedName>
</protein>
<dbReference type="InParanoid" id="A0A6P8HT48"/>
<proteinExistence type="predicted"/>
<evidence type="ECO:0000313" key="3">
    <source>
        <dbReference type="Proteomes" id="UP000515163"/>
    </source>
</evidence>
<evidence type="ECO:0000256" key="2">
    <source>
        <dbReference type="SAM" id="MobiDB-lite"/>
    </source>
</evidence>
<keyword evidence="1" id="KW-0175">Coiled coil</keyword>
<dbReference type="InterPro" id="IPR034609">
    <property type="entry name" value="Syce2"/>
</dbReference>
<dbReference type="GO" id="GO:0000801">
    <property type="term" value="C:central element"/>
    <property type="evidence" value="ECO:0007669"/>
    <property type="project" value="InterPro"/>
</dbReference>
<organism evidence="3 4">
    <name type="scientific">Actinia tenebrosa</name>
    <name type="common">Australian red waratah sea anemone</name>
    <dbReference type="NCBI Taxonomy" id="6105"/>
    <lineage>
        <taxon>Eukaryota</taxon>
        <taxon>Metazoa</taxon>
        <taxon>Cnidaria</taxon>
        <taxon>Anthozoa</taxon>
        <taxon>Hexacorallia</taxon>
        <taxon>Actiniaria</taxon>
        <taxon>Actiniidae</taxon>
        <taxon>Actinia</taxon>
    </lineage>
</organism>
<name>A0A6P8HT48_ACTTE</name>
<dbReference type="AlphaFoldDB" id="A0A6P8HT48"/>
<gene>
    <name evidence="4" type="primary">LOC116294858</name>
</gene>
<dbReference type="KEGG" id="aten:116294858"/>
<dbReference type="GeneID" id="116294858"/>
<dbReference type="OrthoDB" id="5969181at2759"/>
<dbReference type="PANTHER" id="PTHR28398">
    <property type="entry name" value="SYNAPTONEMAL COMPLEX CENTRAL ELEMENT PROTEIN 2"/>
    <property type="match status" value="1"/>
</dbReference>
<feature type="region of interest" description="Disordered" evidence="2">
    <location>
        <begin position="30"/>
        <end position="78"/>
    </location>
</feature>
<dbReference type="PANTHER" id="PTHR28398:SF1">
    <property type="entry name" value="SYNAPTONEMAL COMPLEX CENTRAL ELEMENT PROTEIN 2"/>
    <property type="match status" value="1"/>
</dbReference>
<dbReference type="GO" id="GO:0007130">
    <property type="term" value="P:synaptonemal complex assembly"/>
    <property type="evidence" value="ECO:0007669"/>
    <property type="project" value="InterPro"/>
</dbReference>